<dbReference type="Gene3D" id="1.10.510.10">
    <property type="entry name" value="Transferase(Phosphotransferase) domain 1"/>
    <property type="match status" value="1"/>
</dbReference>
<reference evidence="2" key="1">
    <citation type="journal article" date="2013" name="Environ. Microbiol.">
        <title>Microbiota from the distal guts of lean and obese adolescents exhibit partial functional redundancy besides clear differences in community structure.</title>
        <authorList>
            <person name="Ferrer M."/>
            <person name="Ruiz A."/>
            <person name="Lanza F."/>
            <person name="Haange S.B."/>
            <person name="Oberbach A."/>
            <person name="Till H."/>
            <person name="Bargiela R."/>
            <person name="Campoy C."/>
            <person name="Segura M.T."/>
            <person name="Richter M."/>
            <person name="von Bergen M."/>
            <person name="Seifert J."/>
            <person name="Suarez A."/>
        </authorList>
    </citation>
    <scope>NUCLEOTIDE SEQUENCE</scope>
</reference>
<evidence type="ECO:0000313" key="2">
    <source>
        <dbReference type="EMBL" id="EKC68611.1"/>
    </source>
</evidence>
<dbReference type="PANTHER" id="PTHR24361">
    <property type="entry name" value="MITOGEN-ACTIVATED KINASE KINASE KINASE"/>
    <property type="match status" value="1"/>
</dbReference>
<dbReference type="PROSITE" id="PS50011">
    <property type="entry name" value="PROTEIN_KINASE_DOM"/>
    <property type="match status" value="1"/>
</dbReference>
<dbReference type="InterPro" id="IPR053235">
    <property type="entry name" value="Ser_Thr_kinase"/>
</dbReference>
<sequence length="79" mass="8651">MVCKYCRTNCISLRNGSQKHIVHRDIKPHNIIITEDGVAKVTDFGIAKAVSNSTITAFGTTIGSVHYFSPEHARGGYTD</sequence>
<gene>
    <name evidence="2" type="ORF">LEA_08709</name>
</gene>
<dbReference type="AlphaFoldDB" id="K1UAZ3"/>
<dbReference type="PROSITE" id="PS00108">
    <property type="entry name" value="PROTEIN_KINASE_ST"/>
    <property type="match status" value="1"/>
</dbReference>
<proteinExistence type="predicted"/>
<evidence type="ECO:0000259" key="1">
    <source>
        <dbReference type="PROSITE" id="PS50011"/>
    </source>
</evidence>
<organism evidence="2">
    <name type="scientific">human gut metagenome</name>
    <dbReference type="NCBI Taxonomy" id="408170"/>
    <lineage>
        <taxon>unclassified sequences</taxon>
        <taxon>metagenomes</taxon>
        <taxon>organismal metagenomes</taxon>
    </lineage>
</organism>
<comment type="caution">
    <text evidence="2">The sequence shown here is derived from an EMBL/GenBank/DDBJ whole genome shotgun (WGS) entry which is preliminary data.</text>
</comment>
<name>K1UAZ3_9ZZZZ</name>
<dbReference type="EMBL" id="AJWY01005812">
    <property type="protein sequence ID" value="EKC68611.1"/>
    <property type="molecule type" value="Genomic_DNA"/>
</dbReference>
<dbReference type="SUPFAM" id="SSF56112">
    <property type="entry name" value="Protein kinase-like (PK-like)"/>
    <property type="match status" value="1"/>
</dbReference>
<dbReference type="GO" id="GO:0005737">
    <property type="term" value="C:cytoplasm"/>
    <property type="evidence" value="ECO:0007669"/>
    <property type="project" value="TreeGrafter"/>
</dbReference>
<dbReference type="GO" id="GO:0005524">
    <property type="term" value="F:ATP binding"/>
    <property type="evidence" value="ECO:0007669"/>
    <property type="project" value="InterPro"/>
</dbReference>
<dbReference type="Pfam" id="PF00069">
    <property type="entry name" value="Pkinase"/>
    <property type="match status" value="1"/>
</dbReference>
<feature type="domain" description="Protein kinase" evidence="1">
    <location>
        <begin position="1"/>
        <end position="79"/>
    </location>
</feature>
<dbReference type="InterPro" id="IPR000719">
    <property type="entry name" value="Prot_kinase_dom"/>
</dbReference>
<keyword evidence="2" id="KW-0418">Kinase</keyword>
<dbReference type="InterPro" id="IPR008271">
    <property type="entry name" value="Ser/Thr_kinase_AS"/>
</dbReference>
<keyword evidence="2" id="KW-0808">Transferase</keyword>
<dbReference type="InterPro" id="IPR011009">
    <property type="entry name" value="Kinase-like_dom_sf"/>
</dbReference>
<accession>K1UAZ3</accession>
<dbReference type="GO" id="GO:0004674">
    <property type="term" value="F:protein serine/threonine kinase activity"/>
    <property type="evidence" value="ECO:0007669"/>
    <property type="project" value="UniProtKB-KW"/>
</dbReference>
<feature type="non-terminal residue" evidence="2">
    <location>
        <position position="79"/>
    </location>
</feature>
<keyword evidence="2" id="KW-0723">Serine/threonine-protein kinase</keyword>
<protein>
    <submittedName>
        <fullName evidence="2">Serine/threonine protein kinase with PASTA sensor(S)</fullName>
    </submittedName>
</protein>